<keyword evidence="2 4" id="KW-0863">Zinc-finger</keyword>
<evidence type="ECO:0008006" key="9">
    <source>
        <dbReference type="Google" id="ProtNLM"/>
    </source>
</evidence>
<name>A0A6G0WX15_9STRA</name>
<keyword evidence="8" id="KW-1185">Reference proteome</keyword>
<keyword evidence="3" id="KW-0862">Zinc</keyword>
<feature type="domain" description="RING-type" evidence="5">
    <location>
        <begin position="140"/>
        <end position="184"/>
    </location>
</feature>
<dbReference type="PROSITE" id="PS50096">
    <property type="entry name" value="IQ"/>
    <property type="match status" value="1"/>
</dbReference>
<dbReference type="PANTHER" id="PTHR14991">
    <property type="entry name" value="RING FINGER PROTEIN 32"/>
    <property type="match status" value="1"/>
</dbReference>
<dbReference type="Gene3D" id="6.10.220.10">
    <property type="match status" value="1"/>
</dbReference>
<dbReference type="VEuPathDB" id="FungiDB:AeMF1_006346"/>
<dbReference type="AlphaFoldDB" id="A0A6G0WX15"/>
<dbReference type="PROSITE" id="PS01358">
    <property type="entry name" value="ZF_RANBP2_1"/>
    <property type="match status" value="1"/>
</dbReference>
<dbReference type="Gene3D" id="3.30.40.10">
    <property type="entry name" value="Zinc/RING finger domain, C3HC4 (zinc finger)"/>
    <property type="match status" value="2"/>
</dbReference>
<dbReference type="PROSITE" id="PS50199">
    <property type="entry name" value="ZF_RANBP2_2"/>
    <property type="match status" value="1"/>
</dbReference>
<dbReference type="PROSITE" id="PS50089">
    <property type="entry name" value="ZF_RING_2"/>
    <property type="match status" value="2"/>
</dbReference>
<keyword evidence="1" id="KW-0479">Metal-binding</keyword>
<dbReference type="PANTHER" id="PTHR14991:SF0">
    <property type="entry name" value="RING FINGER PROTEIN 32"/>
    <property type="match status" value="1"/>
</dbReference>
<evidence type="ECO:0000256" key="2">
    <source>
        <dbReference type="ARBA" id="ARBA00022771"/>
    </source>
</evidence>
<accession>A0A6G0WX15</accession>
<dbReference type="SUPFAM" id="SSF57850">
    <property type="entry name" value="RING/U-box"/>
    <property type="match status" value="2"/>
</dbReference>
<dbReference type="InterPro" id="IPR000048">
    <property type="entry name" value="IQ_motif_EF-hand-BS"/>
</dbReference>
<dbReference type="EMBL" id="VJMJ01000137">
    <property type="protein sequence ID" value="KAF0732034.1"/>
    <property type="molecule type" value="Genomic_DNA"/>
</dbReference>
<dbReference type="SMART" id="SM00184">
    <property type="entry name" value="RING"/>
    <property type="match status" value="2"/>
</dbReference>
<evidence type="ECO:0000259" key="6">
    <source>
        <dbReference type="PROSITE" id="PS50199"/>
    </source>
</evidence>
<dbReference type="Pfam" id="PF13639">
    <property type="entry name" value="zf-RING_2"/>
    <property type="match status" value="2"/>
</dbReference>
<proteinExistence type="predicted"/>
<evidence type="ECO:0000313" key="8">
    <source>
        <dbReference type="Proteomes" id="UP000481153"/>
    </source>
</evidence>
<dbReference type="InterPro" id="IPR001876">
    <property type="entry name" value="Znf_RanBP2"/>
</dbReference>
<organism evidence="7 8">
    <name type="scientific">Aphanomyces euteiches</name>
    <dbReference type="NCBI Taxonomy" id="100861"/>
    <lineage>
        <taxon>Eukaryota</taxon>
        <taxon>Sar</taxon>
        <taxon>Stramenopiles</taxon>
        <taxon>Oomycota</taxon>
        <taxon>Saprolegniomycetes</taxon>
        <taxon>Saprolegniales</taxon>
        <taxon>Verrucalvaceae</taxon>
        <taxon>Aphanomyces</taxon>
    </lineage>
</organism>
<feature type="domain" description="RanBP2-type" evidence="6">
    <location>
        <begin position="62"/>
        <end position="96"/>
    </location>
</feature>
<reference evidence="7 8" key="1">
    <citation type="submission" date="2019-07" db="EMBL/GenBank/DDBJ databases">
        <title>Genomics analysis of Aphanomyces spp. identifies a new class of oomycete effector associated with host adaptation.</title>
        <authorList>
            <person name="Gaulin E."/>
        </authorList>
    </citation>
    <scope>NUCLEOTIDE SEQUENCE [LARGE SCALE GENOMIC DNA]</scope>
    <source>
        <strain evidence="7 8">ATCC 201684</strain>
    </source>
</reference>
<dbReference type="CDD" id="cd16677">
    <property type="entry name" value="RING-H2_RNF32_rpt1"/>
    <property type="match status" value="1"/>
</dbReference>
<dbReference type="Pfam" id="PF00612">
    <property type="entry name" value="IQ"/>
    <property type="match status" value="1"/>
</dbReference>
<feature type="domain" description="RING-type" evidence="5">
    <location>
        <begin position="319"/>
        <end position="365"/>
    </location>
</feature>
<dbReference type="GO" id="GO:0008270">
    <property type="term" value="F:zinc ion binding"/>
    <property type="evidence" value="ECO:0007669"/>
    <property type="project" value="UniProtKB-KW"/>
</dbReference>
<gene>
    <name evidence="7" type="ORF">Ae201684_010687</name>
</gene>
<dbReference type="InterPro" id="IPR001841">
    <property type="entry name" value="Znf_RING"/>
</dbReference>
<evidence type="ECO:0000259" key="5">
    <source>
        <dbReference type="PROSITE" id="PS50089"/>
    </source>
</evidence>
<dbReference type="InterPro" id="IPR013083">
    <property type="entry name" value="Znf_RING/FYVE/PHD"/>
</dbReference>
<dbReference type="CDD" id="cd16678">
    <property type="entry name" value="RING-H2_RNF32_rpt2"/>
    <property type="match status" value="1"/>
</dbReference>
<dbReference type="Gene3D" id="4.10.1060.10">
    <property type="entry name" value="Zinc finger, RanBP2-type"/>
    <property type="match status" value="1"/>
</dbReference>
<sequence>MAPKPRRETKSLVNAGKGMSTTTIVNAAALQDHLVRSLNLSMPVRKKNPVKAQARTAQERLHSGTEYRKVWVCDSCTLENEDESARCSACGSFKPNNRRIKLTLAQKKGLVQAPPPKLSQNQWEECEAKAEERGDTAHPCSICREPFGLDAKVILSCSHMFHHNCLASFERFLRTNQRVCPLCRKQNYQKRLTKQGERIYRMQCAVKVQACVRRFLARKRYPQLLNEFYKSGRGSPSRRKTFYATKLSSISSRIVRAIDAREDSIDALLAEFDKSMSLSRQVLNGESSTTTASSCDGLMTVDKWHEALRKAVLRDEKECPICINLIDSATKPVTLLSCSHVLHTDCLDAFESFNIYEIHLCPVCRSHYDARVLAHDMTFALRPSSSNMLHPTSRPTQS</sequence>
<evidence type="ECO:0000256" key="1">
    <source>
        <dbReference type="ARBA" id="ARBA00022723"/>
    </source>
</evidence>
<protein>
    <recommendedName>
        <fullName evidence="9">RanBP-type and C3HC4-type zinc finger-containing protein 1</fullName>
    </recommendedName>
</protein>
<evidence type="ECO:0000256" key="3">
    <source>
        <dbReference type="ARBA" id="ARBA00022833"/>
    </source>
</evidence>
<comment type="caution">
    <text evidence="7">The sequence shown here is derived from an EMBL/GenBank/DDBJ whole genome shotgun (WGS) entry which is preliminary data.</text>
</comment>
<evidence type="ECO:0000313" key="7">
    <source>
        <dbReference type="EMBL" id="KAF0732034.1"/>
    </source>
</evidence>
<dbReference type="InterPro" id="IPR042862">
    <property type="entry name" value="RNF32"/>
</dbReference>
<dbReference type="Proteomes" id="UP000481153">
    <property type="component" value="Unassembled WGS sequence"/>
</dbReference>
<evidence type="ECO:0000256" key="4">
    <source>
        <dbReference type="PROSITE-ProRule" id="PRU00322"/>
    </source>
</evidence>